<protein>
    <submittedName>
        <fullName evidence="3">Uncharacterized protein</fullName>
    </submittedName>
</protein>
<dbReference type="AlphaFoldDB" id="A0A9N9Z9Q2"/>
<name>A0A9N9Z9Q2_9HYPO</name>
<comment type="caution">
    <text evidence="3">The sequence shown here is derived from an EMBL/GenBank/DDBJ whole genome shotgun (WGS) entry which is preliminary data.</text>
</comment>
<dbReference type="Proteomes" id="UP000775872">
    <property type="component" value="Unassembled WGS sequence"/>
</dbReference>
<feature type="chain" id="PRO_5040265068" evidence="2">
    <location>
        <begin position="23"/>
        <end position="601"/>
    </location>
</feature>
<reference evidence="4" key="1">
    <citation type="submission" date="2019-06" db="EMBL/GenBank/DDBJ databases">
        <authorList>
            <person name="Broberg M."/>
        </authorList>
    </citation>
    <scope>NUCLEOTIDE SEQUENCE [LARGE SCALE GENOMIC DNA]</scope>
</reference>
<sequence>MRPRTLVAYIALAFDVSLPVSAEASFYLNFSSSAPHDNDMPSSPEWLAFDSEMAYGIMGSLPDSRLLTYRTERKVGFLYFDGMSANLMSNGVESQMTFLYGDSDSVPKHPHGPPGRPPRPPNRPPSILNDEDRAEEWNPLDDEYFRAKGLCSWIEEHNLGGLGWGIEAIVRMNAGFELIWCNFESPSLKLLSNINISTPQLEDPPSGELVLDDMQMPLARSDKPEGPHGPGMTDPSEAFRGVANWMWFTAATRRYGSLGTIGTGPGRGEARAKVNTCGLFTFYHPSLQGQDAARIEAERRALNISADGKWDVPDDENARKHALEQLMRRRRLHRTSNVTEDDGVHMRAMVENGLRAIIGTDGAGGETTCSGVDWQLTAEEIVVFYGDNLRMLRDLLVGVSGQSQRDWLRSVRSLTHWLIMSFFEYPPKPYTEDSLRDYFSMDSPSAKEAVSRCTSQYGIEEKDHLNEGEQHLSWAVRETLHGICHSTFEISLGVEMQWLLYFNKNEAQVTLDLENSRRHWKAVVEELMAWLGWADLWAGCKGPCKPDERCYIPMWPTINNGMWEHGPREEEHDGRRPWGNGDQYLWEPTCVNISSFGSMKM</sequence>
<evidence type="ECO:0000256" key="1">
    <source>
        <dbReference type="SAM" id="MobiDB-lite"/>
    </source>
</evidence>
<dbReference type="OrthoDB" id="10261782at2759"/>
<evidence type="ECO:0000256" key="2">
    <source>
        <dbReference type="SAM" id="SignalP"/>
    </source>
</evidence>
<dbReference type="EMBL" id="CABFOC020000043">
    <property type="protein sequence ID" value="CAH0052095.1"/>
    <property type="molecule type" value="Genomic_DNA"/>
</dbReference>
<feature type="compositionally biased region" description="Pro residues" evidence="1">
    <location>
        <begin position="112"/>
        <end position="124"/>
    </location>
</feature>
<feature type="region of interest" description="Disordered" evidence="1">
    <location>
        <begin position="103"/>
        <end position="130"/>
    </location>
</feature>
<dbReference type="PANTHER" id="PTHR35204:SF1">
    <property type="entry name" value="ENTEROTOXIN"/>
    <property type="match status" value="1"/>
</dbReference>
<evidence type="ECO:0000313" key="3">
    <source>
        <dbReference type="EMBL" id="CAH0052095.1"/>
    </source>
</evidence>
<gene>
    <name evidence="3" type="ORF">CSOL1703_00015003</name>
</gene>
<keyword evidence="2" id="KW-0732">Signal</keyword>
<organism evidence="3 4">
    <name type="scientific">Clonostachys solani</name>
    <dbReference type="NCBI Taxonomy" id="160281"/>
    <lineage>
        <taxon>Eukaryota</taxon>
        <taxon>Fungi</taxon>
        <taxon>Dikarya</taxon>
        <taxon>Ascomycota</taxon>
        <taxon>Pezizomycotina</taxon>
        <taxon>Sordariomycetes</taxon>
        <taxon>Hypocreomycetidae</taxon>
        <taxon>Hypocreales</taxon>
        <taxon>Bionectriaceae</taxon>
        <taxon>Clonostachys</taxon>
    </lineage>
</organism>
<keyword evidence="4" id="KW-1185">Reference proteome</keyword>
<feature type="signal peptide" evidence="2">
    <location>
        <begin position="1"/>
        <end position="22"/>
    </location>
</feature>
<reference evidence="3 4" key="2">
    <citation type="submission" date="2021-10" db="EMBL/GenBank/DDBJ databases">
        <authorList>
            <person name="Piombo E."/>
        </authorList>
    </citation>
    <scope>NUCLEOTIDE SEQUENCE [LARGE SCALE GENOMIC DNA]</scope>
</reference>
<dbReference type="PANTHER" id="PTHR35204">
    <property type="entry name" value="YALI0A21131P"/>
    <property type="match status" value="1"/>
</dbReference>
<proteinExistence type="predicted"/>
<accession>A0A9N9Z9Q2</accession>
<evidence type="ECO:0000313" key="4">
    <source>
        <dbReference type="Proteomes" id="UP000775872"/>
    </source>
</evidence>
<dbReference type="InterPro" id="IPR038921">
    <property type="entry name" value="YOR389W-like"/>
</dbReference>